<dbReference type="AlphaFoldDB" id="A0A433XQN6"/>
<feature type="transmembrane region" description="Helical" evidence="1">
    <location>
        <begin position="216"/>
        <end position="233"/>
    </location>
</feature>
<dbReference type="OrthoDB" id="2380880at2"/>
<feature type="transmembrane region" description="Helical" evidence="1">
    <location>
        <begin position="134"/>
        <end position="153"/>
    </location>
</feature>
<keyword evidence="1" id="KW-1133">Transmembrane helix</keyword>
<keyword evidence="1" id="KW-0472">Membrane</keyword>
<name>A0A433XQN6_9BACL</name>
<evidence type="ECO:0008006" key="4">
    <source>
        <dbReference type="Google" id="ProtNLM"/>
    </source>
</evidence>
<keyword evidence="3" id="KW-1185">Reference proteome</keyword>
<reference evidence="2 3" key="1">
    <citation type="submission" date="2018-12" db="EMBL/GenBank/DDBJ databases">
        <authorList>
            <person name="Sun L."/>
            <person name="Chen Z."/>
        </authorList>
    </citation>
    <scope>NUCLEOTIDE SEQUENCE [LARGE SCALE GENOMIC DNA]</scope>
    <source>
        <strain evidence="2 3">3-5-3</strain>
    </source>
</reference>
<feature type="transmembrane region" description="Helical" evidence="1">
    <location>
        <begin position="190"/>
        <end position="209"/>
    </location>
</feature>
<dbReference type="Proteomes" id="UP000272464">
    <property type="component" value="Unassembled WGS sequence"/>
</dbReference>
<feature type="transmembrane region" description="Helical" evidence="1">
    <location>
        <begin position="109"/>
        <end position="128"/>
    </location>
</feature>
<dbReference type="EMBL" id="RZNX01000001">
    <property type="protein sequence ID" value="RUT36415.1"/>
    <property type="molecule type" value="Genomic_DNA"/>
</dbReference>
<dbReference type="RefSeq" id="WP_127198106.1">
    <property type="nucleotide sequence ID" value="NZ_RZNX01000001.1"/>
</dbReference>
<organism evidence="2 3">
    <name type="scientific">Paenibacillus zeisoli</name>
    <dbReference type="NCBI Taxonomy" id="2496267"/>
    <lineage>
        <taxon>Bacteria</taxon>
        <taxon>Bacillati</taxon>
        <taxon>Bacillota</taxon>
        <taxon>Bacilli</taxon>
        <taxon>Bacillales</taxon>
        <taxon>Paenibacillaceae</taxon>
        <taxon>Paenibacillus</taxon>
    </lineage>
</organism>
<protein>
    <recommendedName>
        <fullName evidence="4">DUF2157 domain-containing protein</fullName>
    </recommendedName>
</protein>
<comment type="caution">
    <text evidence="2">The sequence shown here is derived from an EMBL/GenBank/DDBJ whole genome shotgun (WGS) entry which is preliminary data.</text>
</comment>
<feature type="transmembrane region" description="Helical" evidence="1">
    <location>
        <begin position="245"/>
        <end position="264"/>
    </location>
</feature>
<feature type="transmembrane region" description="Helical" evidence="1">
    <location>
        <begin position="83"/>
        <end position="102"/>
    </location>
</feature>
<proteinExistence type="predicted"/>
<evidence type="ECO:0000313" key="2">
    <source>
        <dbReference type="EMBL" id="RUT36415.1"/>
    </source>
</evidence>
<feature type="transmembrane region" description="Helical" evidence="1">
    <location>
        <begin position="160"/>
        <end position="178"/>
    </location>
</feature>
<feature type="transmembrane region" description="Helical" evidence="1">
    <location>
        <begin position="58"/>
        <end position="77"/>
    </location>
</feature>
<sequence>MNAERREIILKEIDYWRTNRLLPEQYCDFLENLYHEEEIQASKRTFSLVAIQQGSMRTWLLGFGIISLIFFIGFYFSLFPWPLQMAIALLVTSICYTFAAVIRPKKKVGALLLASVGSVVLLGLGGWSLWLQDWLTAGGVASLIGICGLIWWLAGYFLDLGILNYCGFVCFILLYGVMFERIHPDASWLMMQLFWLPLSVVMVWLCWLAHHRIKRIAPVFFAVGITVWFMPEADMLLMSENVPNGMVLLCLLKIVAAFVILYFLRKKWIVWVSK</sequence>
<keyword evidence="1" id="KW-0812">Transmembrane</keyword>
<gene>
    <name evidence="2" type="ORF">EJP77_05435</name>
</gene>
<accession>A0A433XQN6</accession>
<evidence type="ECO:0000313" key="3">
    <source>
        <dbReference type="Proteomes" id="UP000272464"/>
    </source>
</evidence>
<evidence type="ECO:0000256" key="1">
    <source>
        <dbReference type="SAM" id="Phobius"/>
    </source>
</evidence>